<keyword evidence="1" id="KW-0067">ATP-binding</keyword>
<dbReference type="EMBL" id="FOSJ01000014">
    <property type="protein sequence ID" value="SFK19067.1"/>
    <property type="molecule type" value="Genomic_DNA"/>
</dbReference>
<keyword evidence="1" id="KW-0547">Nucleotide-binding</keyword>
<dbReference type="SUPFAM" id="SSF56059">
    <property type="entry name" value="Glutathione synthetase ATP-binding domain-like"/>
    <property type="match status" value="1"/>
</dbReference>
<dbReference type="STRING" id="258723.GCA_900169305_01769"/>
<dbReference type="GO" id="GO:0016874">
    <property type="term" value="F:ligase activity"/>
    <property type="evidence" value="ECO:0007669"/>
    <property type="project" value="UniProtKB-KW"/>
</dbReference>
<dbReference type="OrthoDB" id="5420347at2"/>
<sequence length="398" mass="45880">MTQQHKAVVLGANYYIGLSIIRCLGRAGVPVVAVEYQKEGAYALHSKYLSEQLIGPHYKKESSALKDFLIEYARKQDYKPVLYPTADPYVEFIDEYLDELGEYFLITQKEKGLWTRLIDKDSLYILAEQHQVRVPKTIQTTRPDLIEVVESDLGYPCLVKPADSTIFVAEFRKKLFKVHDRVELEEALKRSEDAHIEVVVQQLVQGFDDHMYTFDAYLNQESKVTHWMTAQKHRQYPIHFGASVYTKQRYVPELFTIGAPFLEKLGYKGFAEIEFKKDADTGEYYLIEINVRTTNFNQMIADVGLNMPLIAYKELTGQPIGSRIIKEDTGQVFHYMYEDLHASRAYVKAGDLTWGQIIRSYKANKTGAIWSSDDPKPGIRFIGKFVKRIVSKVKKRNA</sequence>
<dbReference type="RefSeq" id="WP_091896926.1">
    <property type="nucleotide sequence ID" value="NZ_FOSJ01000014.1"/>
</dbReference>
<dbReference type="Gene3D" id="3.30.1490.20">
    <property type="entry name" value="ATP-grasp fold, A domain"/>
    <property type="match status" value="1"/>
</dbReference>
<dbReference type="GO" id="GO:0005524">
    <property type="term" value="F:ATP binding"/>
    <property type="evidence" value="ECO:0007669"/>
    <property type="project" value="UniProtKB-UniRule"/>
</dbReference>
<accession>A0A1I3XHK5</accession>
<dbReference type="Proteomes" id="UP000199589">
    <property type="component" value="Unassembled WGS sequence"/>
</dbReference>
<name>A0A1I3XHK5_9LACT</name>
<dbReference type="AlphaFoldDB" id="A0A1I3XHK5"/>
<gene>
    <name evidence="3" type="ORF">SAMN04488569_101449</name>
</gene>
<dbReference type="Gene3D" id="3.30.470.20">
    <property type="entry name" value="ATP-grasp fold, B domain"/>
    <property type="match status" value="1"/>
</dbReference>
<protein>
    <submittedName>
        <fullName evidence="3">Predicted ATP-dependent carboligase, ATP-grasp superfamily</fullName>
    </submittedName>
</protein>
<organism evidence="3 4">
    <name type="scientific">Marinilactibacillus piezotolerans</name>
    <dbReference type="NCBI Taxonomy" id="258723"/>
    <lineage>
        <taxon>Bacteria</taxon>
        <taxon>Bacillati</taxon>
        <taxon>Bacillota</taxon>
        <taxon>Bacilli</taxon>
        <taxon>Lactobacillales</taxon>
        <taxon>Carnobacteriaceae</taxon>
        <taxon>Marinilactibacillus</taxon>
    </lineage>
</organism>
<dbReference type="InterPro" id="IPR013815">
    <property type="entry name" value="ATP_grasp_subdomain_1"/>
</dbReference>
<reference evidence="4" key="1">
    <citation type="submission" date="2016-10" db="EMBL/GenBank/DDBJ databases">
        <authorList>
            <person name="Varghese N."/>
            <person name="Submissions S."/>
        </authorList>
    </citation>
    <scope>NUCLEOTIDE SEQUENCE [LARGE SCALE GENOMIC DNA]</scope>
    <source>
        <strain evidence="4">DSM 16108</strain>
    </source>
</reference>
<dbReference type="InterPro" id="IPR011761">
    <property type="entry name" value="ATP-grasp"/>
</dbReference>
<keyword evidence="3" id="KW-0436">Ligase</keyword>
<proteinExistence type="predicted"/>
<evidence type="ECO:0000259" key="2">
    <source>
        <dbReference type="PROSITE" id="PS50975"/>
    </source>
</evidence>
<keyword evidence="4" id="KW-1185">Reference proteome</keyword>
<dbReference type="GO" id="GO:0046872">
    <property type="term" value="F:metal ion binding"/>
    <property type="evidence" value="ECO:0007669"/>
    <property type="project" value="InterPro"/>
</dbReference>
<evidence type="ECO:0000313" key="4">
    <source>
        <dbReference type="Proteomes" id="UP000199589"/>
    </source>
</evidence>
<evidence type="ECO:0000256" key="1">
    <source>
        <dbReference type="PROSITE-ProRule" id="PRU00409"/>
    </source>
</evidence>
<dbReference type="PROSITE" id="PS50975">
    <property type="entry name" value="ATP_GRASP"/>
    <property type="match status" value="1"/>
</dbReference>
<feature type="domain" description="ATP-grasp" evidence="2">
    <location>
        <begin position="124"/>
        <end position="316"/>
    </location>
</feature>
<evidence type="ECO:0000313" key="3">
    <source>
        <dbReference type="EMBL" id="SFK19067.1"/>
    </source>
</evidence>